<gene>
    <name evidence="1" type="ORF">BT62DRAFT_991929</name>
</gene>
<evidence type="ECO:0000313" key="2">
    <source>
        <dbReference type="Proteomes" id="UP000812287"/>
    </source>
</evidence>
<dbReference type="GeneID" id="66112606"/>
<dbReference type="OrthoDB" id="2866122at2759"/>
<evidence type="ECO:0008006" key="3">
    <source>
        <dbReference type="Google" id="ProtNLM"/>
    </source>
</evidence>
<dbReference type="AlphaFoldDB" id="A0A9P7W0R2"/>
<sequence>MEEKKEVITNLILTTMSSHSLTEPATGIHRLPPDVLGEIFLQTLNGDTYNVANIAESPWILGHICHSWRQISLSLPTLWSNMVIAEDFNIDPERLLIKLDVALRRSGNAPLTFWSFFGPDGVMSDAVDRLAEESSRWRDVVFMLGLSPESMFPAPLDLSSLECFSLHVAPGYGSVTGTEIPTGILDTAPKLRKVWLSPSTTIHLPRQLEELNVGPISMQNLLHILSGAPEIRVLRTSVLAGGAISTPLIHSSLQVLELGLHSAFLSHLKYMTIPSLIHLTFHETLTTDELNILSSFLCRSACQLQFLQFNVRMIHHSDLVNFLSEQYHLAHLEIEPEYGEYDNFGNYIPKPQKDSMAPFFQALSSLLPMLENLVVLPRNSACDLRDVIVMLQRRNETVATRLRHFTLQLYMSDLESEPECIPKLWAFVDEGLDLRISGCSLVNEVAFEFGNNTQSSDGSI</sequence>
<name>A0A9P7W0R2_9AGAR</name>
<reference evidence="1" key="1">
    <citation type="submission" date="2020-11" db="EMBL/GenBank/DDBJ databases">
        <title>Adaptations for nitrogen fixation in a non-lichenized fungal sporocarp promotes dispersal by wood-feeding termites.</title>
        <authorList>
            <consortium name="DOE Joint Genome Institute"/>
            <person name="Koch R.A."/>
            <person name="Yoon G."/>
            <person name="Arayal U."/>
            <person name="Lail K."/>
            <person name="Amirebrahimi M."/>
            <person name="Labutti K."/>
            <person name="Lipzen A."/>
            <person name="Riley R."/>
            <person name="Barry K."/>
            <person name="Henrissat B."/>
            <person name="Grigoriev I.V."/>
            <person name="Herr J.R."/>
            <person name="Aime M.C."/>
        </authorList>
    </citation>
    <scope>NUCLEOTIDE SEQUENCE</scope>
    <source>
        <strain evidence="1">MCA 3950</strain>
    </source>
</reference>
<dbReference type="EMBL" id="MU250527">
    <property type="protein sequence ID" value="KAG7449849.1"/>
    <property type="molecule type" value="Genomic_DNA"/>
</dbReference>
<keyword evidence="2" id="KW-1185">Reference proteome</keyword>
<comment type="caution">
    <text evidence="1">The sequence shown here is derived from an EMBL/GenBank/DDBJ whole genome shotgun (WGS) entry which is preliminary data.</text>
</comment>
<dbReference type="RefSeq" id="XP_043043349.1">
    <property type="nucleotide sequence ID" value="XM_043190309.1"/>
</dbReference>
<evidence type="ECO:0000313" key="1">
    <source>
        <dbReference type="EMBL" id="KAG7449849.1"/>
    </source>
</evidence>
<protein>
    <recommendedName>
        <fullName evidence="3">F-box domain-containing protein</fullName>
    </recommendedName>
</protein>
<dbReference type="Proteomes" id="UP000812287">
    <property type="component" value="Unassembled WGS sequence"/>
</dbReference>
<proteinExistence type="predicted"/>
<accession>A0A9P7W0R2</accession>
<organism evidence="1 2">
    <name type="scientific">Guyanagaster necrorhizus</name>
    <dbReference type="NCBI Taxonomy" id="856835"/>
    <lineage>
        <taxon>Eukaryota</taxon>
        <taxon>Fungi</taxon>
        <taxon>Dikarya</taxon>
        <taxon>Basidiomycota</taxon>
        <taxon>Agaricomycotina</taxon>
        <taxon>Agaricomycetes</taxon>
        <taxon>Agaricomycetidae</taxon>
        <taxon>Agaricales</taxon>
        <taxon>Marasmiineae</taxon>
        <taxon>Physalacriaceae</taxon>
        <taxon>Guyanagaster</taxon>
    </lineage>
</organism>